<dbReference type="Gene3D" id="2.60.40.640">
    <property type="match status" value="1"/>
</dbReference>
<organism evidence="2 3">
    <name type="scientific">Daphnia magna</name>
    <dbReference type="NCBI Taxonomy" id="35525"/>
    <lineage>
        <taxon>Eukaryota</taxon>
        <taxon>Metazoa</taxon>
        <taxon>Ecdysozoa</taxon>
        <taxon>Arthropoda</taxon>
        <taxon>Crustacea</taxon>
        <taxon>Branchiopoda</taxon>
        <taxon>Diplostraca</taxon>
        <taxon>Cladocera</taxon>
        <taxon>Anomopoda</taxon>
        <taxon>Daphniidae</taxon>
        <taxon>Daphnia</taxon>
    </lineage>
</organism>
<gene>
    <name evidence="2" type="ORF">APZ42_008697</name>
</gene>
<dbReference type="OrthoDB" id="10263384at2759"/>
<dbReference type="GO" id="GO:0006886">
    <property type="term" value="P:intracellular protein transport"/>
    <property type="evidence" value="ECO:0007669"/>
    <property type="project" value="InterPro"/>
</dbReference>
<proteinExistence type="inferred from homology"/>
<comment type="similarity">
    <text evidence="1">Belongs to the VPS26 family.</text>
</comment>
<dbReference type="EMBL" id="LRGB01023738">
    <property type="protein sequence ID" value="KZR96772.1"/>
    <property type="molecule type" value="Genomic_DNA"/>
</dbReference>
<accession>A0A164EGM0</accession>
<protein>
    <submittedName>
        <fullName evidence="2">Down Syndrome critical region protein 3 protein</fullName>
    </submittedName>
</protein>
<dbReference type="InterPro" id="IPR014752">
    <property type="entry name" value="Arrestin-like_C"/>
</dbReference>
<sequence length="75" mass="8599">MSIATEIQNIQIGDGDVVRKKPIPIYMVFPRLFTCPTLSTANFKLEFEVNISVVFEDNHLVSENFPIYCTSRGFR</sequence>
<dbReference type="PANTHER" id="PTHR12233">
    <property type="entry name" value="VACUOLAR PROTEIN SORTING 26 RELATED"/>
    <property type="match status" value="1"/>
</dbReference>
<name>A0A164EGM0_9CRUS</name>
<dbReference type="STRING" id="35525.A0A164EGM0"/>
<dbReference type="AlphaFoldDB" id="A0A164EGM0"/>
<dbReference type="Proteomes" id="UP000076858">
    <property type="component" value="Unassembled WGS sequence"/>
</dbReference>
<reference evidence="2 3" key="1">
    <citation type="submission" date="2016-03" db="EMBL/GenBank/DDBJ databases">
        <title>EvidentialGene: Evidence-directed Construction of Genes on Genomes.</title>
        <authorList>
            <person name="Gilbert D.G."/>
            <person name="Choi J.-H."/>
            <person name="Mockaitis K."/>
            <person name="Colbourne J."/>
            <person name="Pfrender M."/>
        </authorList>
    </citation>
    <scope>NUCLEOTIDE SEQUENCE [LARGE SCALE GENOMIC DNA]</scope>
    <source>
        <strain evidence="2 3">Xinb3</strain>
        <tissue evidence="2">Complete organism</tissue>
    </source>
</reference>
<dbReference type="InterPro" id="IPR028934">
    <property type="entry name" value="Vps26-related"/>
</dbReference>
<evidence type="ECO:0000313" key="2">
    <source>
        <dbReference type="EMBL" id="KZR96772.1"/>
    </source>
</evidence>
<evidence type="ECO:0000313" key="3">
    <source>
        <dbReference type="Proteomes" id="UP000076858"/>
    </source>
</evidence>
<dbReference type="Pfam" id="PF03643">
    <property type="entry name" value="Vps26"/>
    <property type="match status" value="1"/>
</dbReference>
<comment type="caution">
    <text evidence="2">The sequence shown here is derived from an EMBL/GenBank/DDBJ whole genome shotgun (WGS) entry which is preliminary data.</text>
</comment>
<evidence type="ECO:0000256" key="1">
    <source>
        <dbReference type="ARBA" id="ARBA00009100"/>
    </source>
</evidence>
<keyword evidence="3" id="KW-1185">Reference proteome</keyword>